<dbReference type="EMBL" id="CACRXK020004103">
    <property type="protein sequence ID" value="CAB4001499.1"/>
    <property type="molecule type" value="Genomic_DNA"/>
</dbReference>
<protein>
    <submittedName>
        <fullName evidence="2">Transposon Ty3-I Gag-Pol poly</fullName>
    </submittedName>
</protein>
<evidence type="ECO:0000313" key="3">
    <source>
        <dbReference type="Proteomes" id="UP001152795"/>
    </source>
</evidence>
<evidence type="ECO:0000313" key="2">
    <source>
        <dbReference type="EMBL" id="CAB4001499.1"/>
    </source>
</evidence>
<organism evidence="2 3">
    <name type="scientific">Paramuricea clavata</name>
    <name type="common">Red gorgonian</name>
    <name type="synonym">Violescent sea-whip</name>
    <dbReference type="NCBI Taxonomy" id="317549"/>
    <lineage>
        <taxon>Eukaryota</taxon>
        <taxon>Metazoa</taxon>
        <taxon>Cnidaria</taxon>
        <taxon>Anthozoa</taxon>
        <taxon>Octocorallia</taxon>
        <taxon>Malacalcyonacea</taxon>
        <taxon>Plexauridae</taxon>
        <taxon>Paramuricea</taxon>
    </lineage>
</organism>
<evidence type="ECO:0000259" key="1">
    <source>
        <dbReference type="PROSITE" id="PS50994"/>
    </source>
</evidence>
<feature type="domain" description="Integrase catalytic" evidence="1">
    <location>
        <begin position="1"/>
        <end position="75"/>
    </location>
</feature>
<dbReference type="Gene3D" id="3.30.420.10">
    <property type="entry name" value="Ribonuclease H-like superfamily/Ribonuclease H"/>
    <property type="match status" value="1"/>
</dbReference>
<reference evidence="2" key="1">
    <citation type="submission" date="2020-04" db="EMBL/GenBank/DDBJ databases">
        <authorList>
            <person name="Alioto T."/>
            <person name="Alioto T."/>
            <person name="Gomez Garrido J."/>
        </authorList>
    </citation>
    <scope>NUCLEOTIDE SEQUENCE</scope>
    <source>
        <strain evidence="2">A484AB</strain>
    </source>
</reference>
<gene>
    <name evidence="2" type="ORF">PACLA_8A045437</name>
</gene>
<dbReference type="InterPro" id="IPR012337">
    <property type="entry name" value="RNaseH-like_sf"/>
</dbReference>
<comment type="caution">
    <text evidence="2">The sequence shown here is derived from an EMBL/GenBank/DDBJ whole genome shotgun (WGS) entry which is preliminary data.</text>
</comment>
<dbReference type="InterPro" id="IPR036397">
    <property type="entry name" value="RNaseH_sf"/>
</dbReference>
<dbReference type="GO" id="GO:0003676">
    <property type="term" value="F:nucleic acid binding"/>
    <property type="evidence" value="ECO:0007669"/>
    <property type="project" value="InterPro"/>
</dbReference>
<dbReference type="InterPro" id="IPR050951">
    <property type="entry name" value="Retrovirus_Pol_polyprotein"/>
</dbReference>
<dbReference type="PROSITE" id="PS50994">
    <property type="entry name" value="INTEGRASE"/>
    <property type="match status" value="1"/>
</dbReference>
<dbReference type="Pfam" id="PF22938">
    <property type="entry name" value="Integrase_p58_C"/>
    <property type="match status" value="1"/>
</dbReference>
<dbReference type="OrthoDB" id="10000497at2759"/>
<dbReference type="InterPro" id="IPR054465">
    <property type="entry name" value="Integrase_p58-like_C"/>
</dbReference>
<dbReference type="InterPro" id="IPR001584">
    <property type="entry name" value="Integrase_cat-core"/>
</dbReference>
<name>A0A7D9E8S8_PARCT</name>
<accession>A0A7D9E8S8</accession>
<sequence>MQELGIKQFRSSAYHPESQGALERFHQTLKNMIRMYCQDTEKSWDEGIHLLLFAAHDSVQESLGFTPFELVFGHTVRELLKLLKEKLLVDDDSPLNLLEYVSDFRTQLTKACDLARENLKSAQKCMKEKYDKTTVMQSFQTGDKVLAFPPVPGTPLHARYFGPYLVEKKENDLNYVIVTPDRRKNKQLCHVNMLKPYHERKKVINAVSSGSNDNHTAEELELFNLSETTKLSNSHILRQMDSKLTHLEQSQQDDIQERVQEYSDLFPDVPTRTTMISHDVDVGDAVPVKQHPYRLNPSKQESLNKEVRYLLERPDRAQSAVGVHPAF</sequence>
<dbReference type="PANTHER" id="PTHR37984">
    <property type="entry name" value="PROTEIN CBG26694"/>
    <property type="match status" value="1"/>
</dbReference>
<dbReference type="Proteomes" id="UP001152795">
    <property type="component" value="Unassembled WGS sequence"/>
</dbReference>
<proteinExistence type="predicted"/>
<keyword evidence="3" id="KW-1185">Reference proteome</keyword>
<dbReference type="PANTHER" id="PTHR37984:SF15">
    <property type="entry name" value="INTEGRASE CATALYTIC DOMAIN-CONTAINING PROTEIN"/>
    <property type="match status" value="1"/>
</dbReference>
<dbReference type="GO" id="GO:0015074">
    <property type="term" value="P:DNA integration"/>
    <property type="evidence" value="ECO:0007669"/>
    <property type="project" value="InterPro"/>
</dbReference>
<dbReference type="AlphaFoldDB" id="A0A7D9E8S8"/>
<dbReference type="SUPFAM" id="SSF53098">
    <property type="entry name" value="Ribonuclease H-like"/>
    <property type="match status" value="1"/>
</dbReference>